<dbReference type="InterPro" id="IPR043519">
    <property type="entry name" value="NT_sf"/>
</dbReference>
<reference evidence="1 2" key="1">
    <citation type="submission" date="2016-08" db="EMBL/GenBank/DDBJ databases">
        <authorList>
            <person name="Seilhamer J.J."/>
        </authorList>
    </citation>
    <scope>NUCLEOTIDE SEQUENCE [LARGE SCALE GENOMIC DNA]</scope>
    <source>
        <strain evidence="1">M3/6</strain>
    </source>
</reference>
<evidence type="ECO:0008006" key="3">
    <source>
        <dbReference type="Google" id="ProtNLM"/>
    </source>
</evidence>
<protein>
    <recommendedName>
        <fullName evidence="3">Nucleotidyltransferase domain-containing protein</fullName>
    </recommendedName>
</protein>
<proteinExistence type="predicted"/>
<dbReference type="EMBL" id="LT605205">
    <property type="protein sequence ID" value="SCD22099.1"/>
    <property type="molecule type" value="Genomic_DNA"/>
</dbReference>
<accession>A0A1R3T7N2</accession>
<name>A0A1R3T7N2_9BACT</name>
<dbReference type="KEGG" id="psac:PSM36_3314"/>
<dbReference type="SUPFAM" id="SSF81301">
    <property type="entry name" value="Nucleotidyltransferase"/>
    <property type="match status" value="1"/>
</dbReference>
<dbReference type="Proteomes" id="UP000187464">
    <property type="component" value="Chromosome I"/>
</dbReference>
<organism evidence="1 2">
    <name type="scientific">Proteiniphilum saccharofermentans</name>
    <dbReference type="NCBI Taxonomy" id="1642647"/>
    <lineage>
        <taxon>Bacteria</taxon>
        <taxon>Pseudomonadati</taxon>
        <taxon>Bacteroidota</taxon>
        <taxon>Bacteroidia</taxon>
        <taxon>Bacteroidales</taxon>
        <taxon>Dysgonomonadaceae</taxon>
        <taxon>Proteiniphilum</taxon>
    </lineage>
</organism>
<keyword evidence="2" id="KW-1185">Reference proteome</keyword>
<gene>
    <name evidence="1" type="ORF">PSM36_3314</name>
</gene>
<evidence type="ECO:0000313" key="1">
    <source>
        <dbReference type="EMBL" id="SCD22099.1"/>
    </source>
</evidence>
<dbReference type="Gene3D" id="3.30.460.10">
    <property type="entry name" value="Beta Polymerase, domain 2"/>
    <property type="match status" value="1"/>
</dbReference>
<evidence type="ECO:0000313" key="2">
    <source>
        <dbReference type="Proteomes" id="UP000187464"/>
    </source>
</evidence>
<dbReference type="AlphaFoldDB" id="A0A1R3T7N2"/>
<sequence length="57" mass="6400">MRRPEIVQAIKKVLQRIAPDAEVILYGSEARGTAYGLPYFFLECLNQLKSRTTSTVG</sequence>